<dbReference type="AlphaFoldDB" id="A0AAN6DI61"/>
<keyword evidence="2" id="KW-0479">Metal-binding</keyword>
<dbReference type="GO" id="GO:0008270">
    <property type="term" value="F:zinc ion binding"/>
    <property type="evidence" value="ECO:0007669"/>
    <property type="project" value="InterPro"/>
</dbReference>
<dbReference type="GeneID" id="66125685"/>
<feature type="domain" description="Zn(2)-C6 fungal-type" evidence="9">
    <location>
        <begin position="14"/>
        <end position="43"/>
    </location>
</feature>
<dbReference type="GO" id="GO:0000981">
    <property type="term" value="F:DNA-binding transcription factor activity, RNA polymerase II-specific"/>
    <property type="evidence" value="ECO:0007669"/>
    <property type="project" value="InterPro"/>
</dbReference>
<name>A0AAN6DI61_PICAN</name>
<reference evidence="10" key="1">
    <citation type="journal article" date="2021" name="G3 (Bethesda)">
        <title>Genomic diversity, chromosomal rearrangements, and interspecies hybridization in the ogataea polymorpha species complex.</title>
        <authorList>
            <person name="Hanson S.J."/>
            <person name="Cinneide E.O."/>
            <person name="Salzberg L.I."/>
            <person name="Wolfe K.H."/>
            <person name="McGowan J."/>
            <person name="Fitzpatrick D.A."/>
            <person name="Matlin K."/>
        </authorList>
    </citation>
    <scope>NUCLEOTIDE SEQUENCE</scope>
    <source>
        <strain evidence="10">61-244</strain>
    </source>
</reference>
<dbReference type="PANTHER" id="PTHR46910:SF37">
    <property type="entry name" value="ZN(II)2CYS6 TRANSCRIPTION FACTOR (EUROFUNG)"/>
    <property type="match status" value="1"/>
</dbReference>
<dbReference type="PROSITE" id="PS00463">
    <property type="entry name" value="ZN2_CY6_FUNGAL_1"/>
    <property type="match status" value="1"/>
</dbReference>
<feature type="region of interest" description="Disordered" evidence="7">
    <location>
        <begin position="707"/>
        <end position="746"/>
    </location>
</feature>
<keyword evidence="6" id="KW-0539">Nucleus</keyword>
<dbReference type="PANTHER" id="PTHR46910">
    <property type="entry name" value="TRANSCRIPTION FACTOR PDR1"/>
    <property type="match status" value="1"/>
</dbReference>
<evidence type="ECO:0000256" key="6">
    <source>
        <dbReference type="ARBA" id="ARBA00023242"/>
    </source>
</evidence>
<evidence type="ECO:0000259" key="9">
    <source>
        <dbReference type="PROSITE" id="PS50048"/>
    </source>
</evidence>
<dbReference type="InterPro" id="IPR007219">
    <property type="entry name" value="XnlR_reg_dom"/>
</dbReference>
<keyword evidence="8" id="KW-0472">Membrane</keyword>
<evidence type="ECO:0000256" key="4">
    <source>
        <dbReference type="ARBA" id="ARBA00023125"/>
    </source>
</evidence>
<evidence type="ECO:0000256" key="2">
    <source>
        <dbReference type="ARBA" id="ARBA00022723"/>
    </source>
</evidence>
<dbReference type="CDD" id="cd12148">
    <property type="entry name" value="fungal_TF_MHR"/>
    <property type="match status" value="1"/>
</dbReference>
<dbReference type="Gene3D" id="4.10.240.10">
    <property type="entry name" value="Zn(2)-C6 fungal-type DNA-binding domain"/>
    <property type="match status" value="1"/>
</dbReference>
<evidence type="ECO:0000256" key="8">
    <source>
        <dbReference type="SAM" id="Phobius"/>
    </source>
</evidence>
<dbReference type="SMART" id="SM00906">
    <property type="entry name" value="Fungal_trans"/>
    <property type="match status" value="1"/>
</dbReference>
<dbReference type="GO" id="GO:0005634">
    <property type="term" value="C:nucleus"/>
    <property type="evidence" value="ECO:0007669"/>
    <property type="project" value="UniProtKB-SubCell"/>
</dbReference>
<evidence type="ECO:0000256" key="7">
    <source>
        <dbReference type="SAM" id="MobiDB-lite"/>
    </source>
</evidence>
<dbReference type="Pfam" id="PF00172">
    <property type="entry name" value="Zn_clus"/>
    <property type="match status" value="1"/>
</dbReference>
<evidence type="ECO:0000256" key="5">
    <source>
        <dbReference type="ARBA" id="ARBA00023163"/>
    </source>
</evidence>
<evidence type="ECO:0000313" key="10">
    <source>
        <dbReference type="EMBL" id="KAG7820197.1"/>
    </source>
</evidence>
<comment type="subcellular location">
    <subcellularLocation>
        <location evidence="1">Nucleus</location>
    </subcellularLocation>
</comment>
<feature type="transmembrane region" description="Helical" evidence="8">
    <location>
        <begin position="601"/>
        <end position="622"/>
    </location>
</feature>
<protein>
    <recommendedName>
        <fullName evidence="9">Zn(2)-C6 fungal-type domain-containing protein</fullName>
    </recommendedName>
</protein>
<dbReference type="Proteomes" id="UP001196530">
    <property type="component" value="Unassembled WGS sequence"/>
</dbReference>
<keyword evidence="3" id="KW-0805">Transcription regulation</keyword>
<sequence>MDKFEKTLKRASKACDFCRSKKIKCDGESFCKNCKNHNIQCTYMYVAKKRSSRRRKSVNVSDVSESESAVFENSKLKSHKGAPKDLEGRLDKLESMVHALLNKLEPETENSKETFVGESNSLDNCKPDTEPAGDSNANQADLEELYFGPLTTFSLFSAKGLKWLDSLLPDSTPTKVLRRHIITLMKAEHQGKPTPNGIIANATWDVYPSAEIIEYLLSTIEPFFRDFYPMKAAEVHRLFDKYLKYKSGLRPVNTLHPSEILLMSSIMLHSCCVVSELIRTMNLPCPMSLTHLQELERKLSESCLRLLLDQMVSHSNLLKLQALYLLVPISDICMDHHACTLSNTLFARSALELGLHREESYLGGNQERRDQKIYLWWRAYVLDKEVCLKSGLPPIFNDTDITTPPLPGFEEFWAMPYERLPDGRHKREIMRDKIVAKLTSLLDNAKQDLSFELYLTYDLAVISSRTYQELFSATSLVRKTRSQITSTIESLLHDLECWRMCFPKRIRPGEAFHYLGSLTKATSVTDGIFLPFVVLSYNLKYYLLQIIISKTMLRLNWYSDHKHSHLSSNRNNQHARFESIGLNAIRQILHIAYKIDKNNQAYVYFATYYFMCAYVALIAEVLQNLNSPEVVEDVQLLFWVSKNYFAVGAIKSLLNHHKWQTMDKISRCLFYIVWCSVPNIQERSKLDVGDFLDEFVQMADEIKSKARKDGSTSVKMPNFQSPSSYTRVSMERPTLDKTSTDQQPQREFLDQIWGSSSTSGKQTPNNSEDSLLDGLYYDEDSLIPNMFSLPNYLFDVNQNPLDASMNTLGL</sequence>
<dbReference type="CDD" id="cd00067">
    <property type="entry name" value="GAL4"/>
    <property type="match status" value="1"/>
</dbReference>
<dbReference type="GO" id="GO:0006351">
    <property type="term" value="P:DNA-templated transcription"/>
    <property type="evidence" value="ECO:0007669"/>
    <property type="project" value="InterPro"/>
</dbReference>
<dbReference type="RefSeq" id="XP_043060911.1">
    <property type="nucleotide sequence ID" value="XM_043202021.1"/>
</dbReference>
<feature type="compositionally biased region" description="Polar residues" evidence="7">
    <location>
        <begin position="711"/>
        <end position="727"/>
    </location>
</feature>
<evidence type="ECO:0000256" key="1">
    <source>
        <dbReference type="ARBA" id="ARBA00004123"/>
    </source>
</evidence>
<dbReference type="PROSITE" id="PS50048">
    <property type="entry name" value="ZN2_CY6_FUNGAL_2"/>
    <property type="match status" value="1"/>
</dbReference>
<gene>
    <name evidence="10" type="ORF">KL928_001634</name>
</gene>
<keyword evidence="5" id="KW-0804">Transcription</keyword>
<dbReference type="SUPFAM" id="SSF57701">
    <property type="entry name" value="Zn2/Cys6 DNA-binding domain"/>
    <property type="match status" value="1"/>
</dbReference>
<comment type="caution">
    <text evidence="10">The sequence shown here is derived from an EMBL/GenBank/DDBJ whole genome shotgun (WGS) entry which is preliminary data.</text>
</comment>
<dbReference type="SMART" id="SM00066">
    <property type="entry name" value="GAL4"/>
    <property type="match status" value="1"/>
</dbReference>
<dbReference type="GO" id="GO:0003677">
    <property type="term" value="F:DNA binding"/>
    <property type="evidence" value="ECO:0007669"/>
    <property type="project" value="UniProtKB-KW"/>
</dbReference>
<feature type="compositionally biased region" description="Basic and acidic residues" evidence="7">
    <location>
        <begin position="729"/>
        <end position="739"/>
    </location>
</feature>
<keyword evidence="8" id="KW-1133">Transmembrane helix</keyword>
<dbReference type="EMBL" id="JAHLUX010000003">
    <property type="protein sequence ID" value="KAG7820197.1"/>
    <property type="molecule type" value="Genomic_DNA"/>
</dbReference>
<dbReference type="InterPro" id="IPR036864">
    <property type="entry name" value="Zn2-C6_fun-type_DNA-bd_sf"/>
</dbReference>
<evidence type="ECO:0000256" key="3">
    <source>
        <dbReference type="ARBA" id="ARBA00023015"/>
    </source>
</evidence>
<dbReference type="Pfam" id="PF04082">
    <property type="entry name" value="Fungal_trans"/>
    <property type="match status" value="1"/>
</dbReference>
<feature type="region of interest" description="Disordered" evidence="7">
    <location>
        <begin position="108"/>
        <end position="135"/>
    </location>
</feature>
<feature type="transmembrane region" description="Helical" evidence="8">
    <location>
        <begin position="528"/>
        <end position="548"/>
    </location>
</feature>
<organism evidence="10 11">
    <name type="scientific">Pichia angusta</name>
    <name type="common">Yeast</name>
    <name type="synonym">Hansenula polymorpha</name>
    <dbReference type="NCBI Taxonomy" id="870730"/>
    <lineage>
        <taxon>Eukaryota</taxon>
        <taxon>Fungi</taxon>
        <taxon>Dikarya</taxon>
        <taxon>Ascomycota</taxon>
        <taxon>Saccharomycotina</taxon>
        <taxon>Pichiomycetes</taxon>
        <taxon>Pichiales</taxon>
        <taxon>Pichiaceae</taxon>
        <taxon>Ogataea</taxon>
    </lineage>
</organism>
<evidence type="ECO:0000313" key="11">
    <source>
        <dbReference type="Proteomes" id="UP001196530"/>
    </source>
</evidence>
<keyword evidence="4" id="KW-0238">DNA-binding</keyword>
<keyword evidence="8" id="KW-0812">Transmembrane</keyword>
<proteinExistence type="predicted"/>
<accession>A0AAN6DI61</accession>
<dbReference type="InterPro" id="IPR050987">
    <property type="entry name" value="AtrR-like"/>
</dbReference>
<dbReference type="InterPro" id="IPR001138">
    <property type="entry name" value="Zn2Cys6_DnaBD"/>
</dbReference>